<evidence type="ECO:0000313" key="3">
    <source>
        <dbReference type="Proteomes" id="UP000001556"/>
    </source>
</evidence>
<evidence type="ECO:0000256" key="1">
    <source>
        <dbReference type="PIRNR" id="PIRNR036409"/>
    </source>
</evidence>
<dbReference type="PANTHER" id="PTHR40453:SF1">
    <property type="entry name" value="PROTEIN YOEF"/>
    <property type="match status" value="1"/>
</dbReference>
<comment type="similarity">
    <text evidence="1">Belongs to the EutP/PduV family.</text>
</comment>
<dbReference type="GO" id="GO:0005524">
    <property type="term" value="F:ATP binding"/>
    <property type="evidence" value="ECO:0007669"/>
    <property type="project" value="UniProtKB-UniRule"/>
</dbReference>
<proteinExistence type="inferred from homology"/>
<accession>A4J422</accession>
<dbReference type="Gene3D" id="3.40.50.300">
    <property type="entry name" value="P-loop containing nucleotide triphosphate hydrolases"/>
    <property type="match status" value="1"/>
</dbReference>
<keyword evidence="1" id="KW-0547">Nucleotide-binding</keyword>
<sequence>MSKIMVVGAVGAGKSTILAALRGNVKDVKKTQVIEFGAQTVDTPGEYIENPRFYRALLSTALQVDYVLFVQDATSDRSVFPPGIGQLFPGYSVGIITKVDHPEANVERAKGLLHHLALKGKGEVFEVSALAGDGLEELKQRLEL</sequence>
<evidence type="ECO:0000313" key="2">
    <source>
        <dbReference type="EMBL" id="ABO49825.1"/>
    </source>
</evidence>
<dbReference type="Proteomes" id="UP000001556">
    <property type="component" value="Chromosome"/>
</dbReference>
<dbReference type="EMBL" id="CP000612">
    <property type="protein sequence ID" value="ABO49825.1"/>
    <property type="molecule type" value="Genomic_DNA"/>
</dbReference>
<name>A4J422_DESRM</name>
<reference evidence="2 3" key="1">
    <citation type="submission" date="2007-03" db="EMBL/GenBank/DDBJ databases">
        <title>Complete sequence of Desulfotomaculum reducens MI-1.</title>
        <authorList>
            <consortium name="US DOE Joint Genome Institute"/>
            <person name="Copeland A."/>
            <person name="Lucas S."/>
            <person name="Lapidus A."/>
            <person name="Barry K."/>
            <person name="Detter J.C."/>
            <person name="Glavina del Rio T."/>
            <person name="Hammon N."/>
            <person name="Israni S."/>
            <person name="Dalin E."/>
            <person name="Tice H."/>
            <person name="Pitluck S."/>
            <person name="Sims D."/>
            <person name="Brettin T."/>
            <person name="Bruce D."/>
            <person name="Han C."/>
            <person name="Tapia R."/>
            <person name="Schmutz J."/>
            <person name="Larimer F."/>
            <person name="Land M."/>
            <person name="Hauser L."/>
            <person name="Kyrpides N."/>
            <person name="Kim E."/>
            <person name="Tebo B.M."/>
            <person name="Richardson P."/>
        </authorList>
    </citation>
    <scope>NUCLEOTIDE SEQUENCE [LARGE SCALE GENOMIC DNA]</scope>
    <source>
        <strain evidence="2 3">MI-1</strain>
    </source>
</reference>
<dbReference type="eggNOG" id="COG4917">
    <property type="taxonomic scope" value="Bacteria"/>
</dbReference>
<dbReference type="KEGG" id="drm:Dred_1291"/>
<dbReference type="AlphaFoldDB" id="A4J422"/>
<keyword evidence="3" id="KW-1185">Reference proteome</keyword>
<dbReference type="InterPro" id="IPR012381">
    <property type="entry name" value="EutP_PduV"/>
</dbReference>
<dbReference type="HOGENOM" id="CLU_113298_2_0_9"/>
<dbReference type="OrthoDB" id="6179at2"/>
<dbReference type="CDD" id="cd00882">
    <property type="entry name" value="Ras_like_GTPase"/>
    <property type="match status" value="1"/>
</dbReference>
<dbReference type="GO" id="GO:0006576">
    <property type="term" value="P:biogenic amine metabolic process"/>
    <property type="evidence" value="ECO:0007669"/>
    <property type="project" value="InterPro"/>
</dbReference>
<protein>
    <submittedName>
        <fullName evidence="2">Ethanolamine utilization protein eutP</fullName>
    </submittedName>
</protein>
<dbReference type="SUPFAM" id="SSF52540">
    <property type="entry name" value="P-loop containing nucleoside triphosphate hydrolases"/>
    <property type="match status" value="1"/>
</dbReference>
<dbReference type="Pfam" id="PF10662">
    <property type="entry name" value="PduV-EutP"/>
    <property type="match status" value="1"/>
</dbReference>
<organism evidence="2 3">
    <name type="scientific">Desulforamulus reducens (strain ATCC BAA-1160 / DSM 100696 / MI-1)</name>
    <name type="common">Desulfotomaculum reducens</name>
    <dbReference type="NCBI Taxonomy" id="349161"/>
    <lineage>
        <taxon>Bacteria</taxon>
        <taxon>Bacillati</taxon>
        <taxon>Bacillota</taxon>
        <taxon>Clostridia</taxon>
        <taxon>Eubacteriales</taxon>
        <taxon>Peptococcaceae</taxon>
        <taxon>Desulforamulus</taxon>
    </lineage>
</organism>
<dbReference type="PANTHER" id="PTHR40453">
    <property type="entry name" value="PROTEIN YOEF"/>
    <property type="match status" value="1"/>
</dbReference>
<gene>
    <name evidence="2" type="ordered locus">Dred_1291</name>
</gene>
<dbReference type="RefSeq" id="WP_011877648.1">
    <property type="nucleotide sequence ID" value="NC_009253.1"/>
</dbReference>
<dbReference type="InterPro" id="IPR027417">
    <property type="entry name" value="P-loop_NTPase"/>
</dbReference>
<dbReference type="PIRSF" id="PIRSF036409">
    <property type="entry name" value="EutP_PduV"/>
    <property type="match status" value="1"/>
</dbReference>
<dbReference type="STRING" id="349161.Dred_1291"/>